<dbReference type="Gene3D" id="1.20.1280.50">
    <property type="match status" value="1"/>
</dbReference>
<accession>A0AAD8I8T3</accession>
<dbReference type="SUPFAM" id="SSF81383">
    <property type="entry name" value="F-box domain"/>
    <property type="match status" value="1"/>
</dbReference>
<reference evidence="3" key="2">
    <citation type="submission" date="2023-05" db="EMBL/GenBank/DDBJ databases">
        <authorList>
            <person name="Schelkunov M.I."/>
        </authorList>
    </citation>
    <scope>NUCLEOTIDE SEQUENCE</scope>
    <source>
        <strain evidence="3">Hsosn_3</strain>
        <tissue evidence="3">Leaf</tissue>
    </source>
</reference>
<evidence type="ECO:0000313" key="3">
    <source>
        <dbReference type="EMBL" id="KAK1379978.1"/>
    </source>
</evidence>
<gene>
    <name evidence="3" type="ORF">POM88_026722</name>
</gene>
<protein>
    <recommendedName>
        <fullName evidence="2">F-box domain-containing protein</fullName>
    </recommendedName>
</protein>
<dbReference type="Proteomes" id="UP001237642">
    <property type="component" value="Unassembled WGS sequence"/>
</dbReference>
<feature type="domain" description="F-box" evidence="2">
    <location>
        <begin position="57"/>
        <end position="94"/>
    </location>
</feature>
<dbReference type="InterPro" id="IPR001810">
    <property type="entry name" value="F-box_dom"/>
</dbReference>
<dbReference type="Pfam" id="PF00646">
    <property type="entry name" value="F-box"/>
    <property type="match status" value="1"/>
</dbReference>
<dbReference type="AlphaFoldDB" id="A0AAD8I8T3"/>
<name>A0AAD8I8T3_9APIA</name>
<dbReference type="EMBL" id="JAUIZM010000006">
    <property type="protein sequence ID" value="KAK1379978.1"/>
    <property type="molecule type" value="Genomic_DNA"/>
</dbReference>
<evidence type="ECO:0000313" key="4">
    <source>
        <dbReference type="Proteomes" id="UP001237642"/>
    </source>
</evidence>
<organism evidence="3 4">
    <name type="scientific">Heracleum sosnowskyi</name>
    <dbReference type="NCBI Taxonomy" id="360622"/>
    <lineage>
        <taxon>Eukaryota</taxon>
        <taxon>Viridiplantae</taxon>
        <taxon>Streptophyta</taxon>
        <taxon>Embryophyta</taxon>
        <taxon>Tracheophyta</taxon>
        <taxon>Spermatophyta</taxon>
        <taxon>Magnoliopsida</taxon>
        <taxon>eudicotyledons</taxon>
        <taxon>Gunneridae</taxon>
        <taxon>Pentapetalae</taxon>
        <taxon>asterids</taxon>
        <taxon>campanulids</taxon>
        <taxon>Apiales</taxon>
        <taxon>Apiaceae</taxon>
        <taxon>Apioideae</taxon>
        <taxon>apioid superclade</taxon>
        <taxon>Tordylieae</taxon>
        <taxon>Tordyliinae</taxon>
        <taxon>Heracleum</taxon>
    </lineage>
</organism>
<feature type="compositionally biased region" description="Basic residues" evidence="1">
    <location>
        <begin position="36"/>
        <end position="49"/>
    </location>
</feature>
<proteinExistence type="predicted"/>
<sequence length="146" mass="17445">MKHRKDIDDVEFQKQSQKTRQTSNSKTKSITSQVRGIHHKRTHKSPAKRKVKRIYQWNDLSPDLLRLVIDKLNYEERIRFRVVCKGWSFIETSSSDFIHDIPLNVVAILMRLSVTRFKDFFNFYIYWMKGQTDTTTKALLDQIPIQ</sequence>
<feature type="region of interest" description="Disordered" evidence="1">
    <location>
        <begin position="1"/>
        <end position="49"/>
    </location>
</feature>
<dbReference type="InterPro" id="IPR036047">
    <property type="entry name" value="F-box-like_dom_sf"/>
</dbReference>
<evidence type="ECO:0000256" key="1">
    <source>
        <dbReference type="SAM" id="MobiDB-lite"/>
    </source>
</evidence>
<keyword evidence="4" id="KW-1185">Reference proteome</keyword>
<comment type="caution">
    <text evidence="3">The sequence shown here is derived from an EMBL/GenBank/DDBJ whole genome shotgun (WGS) entry which is preliminary data.</text>
</comment>
<evidence type="ECO:0000259" key="2">
    <source>
        <dbReference type="Pfam" id="PF00646"/>
    </source>
</evidence>
<reference evidence="3" key="1">
    <citation type="submission" date="2023-02" db="EMBL/GenBank/DDBJ databases">
        <title>Genome of toxic invasive species Heracleum sosnowskyi carries increased number of genes despite the absence of recent whole-genome duplications.</title>
        <authorList>
            <person name="Schelkunov M."/>
            <person name="Shtratnikova V."/>
            <person name="Makarenko M."/>
            <person name="Klepikova A."/>
            <person name="Omelchenko D."/>
            <person name="Novikova G."/>
            <person name="Obukhova E."/>
            <person name="Bogdanov V."/>
            <person name="Penin A."/>
            <person name="Logacheva M."/>
        </authorList>
    </citation>
    <scope>NUCLEOTIDE SEQUENCE</scope>
    <source>
        <strain evidence="3">Hsosn_3</strain>
        <tissue evidence="3">Leaf</tissue>
    </source>
</reference>
<feature type="compositionally biased region" description="Polar residues" evidence="1">
    <location>
        <begin position="13"/>
        <end position="34"/>
    </location>
</feature>